<proteinExistence type="inferred from homology"/>
<evidence type="ECO:0000259" key="4">
    <source>
        <dbReference type="Pfam" id="PF01515"/>
    </source>
</evidence>
<dbReference type="InterPro" id="IPR002505">
    <property type="entry name" value="PTA_PTB"/>
</dbReference>
<evidence type="ECO:0000256" key="1">
    <source>
        <dbReference type="ARBA" id="ARBA00005656"/>
    </source>
</evidence>
<evidence type="ECO:0000256" key="2">
    <source>
        <dbReference type="ARBA" id="ARBA00022679"/>
    </source>
</evidence>
<protein>
    <submittedName>
        <fullName evidence="5">Bifunctional enoyl-CoA hydratase/phosphate acetyltransferase</fullName>
    </submittedName>
</protein>
<keyword evidence="3" id="KW-0012">Acyltransferase</keyword>
<reference evidence="5" key="1">
    <citation type="journal article" date="2020" name="mSystems">
        <title>Genome- and Community-Level Interaction Insights into Carbon Utilization and Element Cycling Functions of Hydrothermarchaeota in Hydrothermal Sediment.</title>
        <authorList>
            <person name="Zhou Z."/>
            <person name="Liu Y."/>
            <person name="Xu W."/>
            <person name="Pan J."/>
            <person name="Luo Z.H."/>
            <person name="Li M."/>
        </authorList>
    </citation>
    <scope>NUCLEOTIDE SEQUENCE [LARGE SCALE GENOMIC DNA]</scope>
    <source>
        <strain evidence="5">SpSt-794</strain>
    </source>
</reference>
<feature type="domain" description="Phosphate acetyl/butaryl transferase" evidence="4">
    <location>
        <begin position="81"/>
        <end position="299"/>
    </location>
</feature>
<evidence type="ECO:0000313" key="5">
    <source>
        <dbReference type="EMBL" id="HGW60736.1"/>
    </source>
</evidence>
<dbReference type="AlphaFoldDB" id="A0A7C4XTA5"/>
<dbReference type="GO" id="GO:0016746">
    <property type="term" value="F:acyltransferase activity"/>
    <property type="evidence" value="ECO:0007669"/>
    <property type="project" value="UniProtKB-KW"/>
</dbReference>
<dbReference type="Gene3D" id="3.40.718.10">
    <property type="entry name" value="Isopropylmalate Dehydrogenase"/>
    <property type="match status" value="1"/>
</dbReference>
<dbReference type="SUPFAM" id="SSF53659">
    <property type="entry name" value="Isocitrate/Isopropylmalate dehydrogenase-like"/>
    <property type="match status" value="1"/>
</dbReference>
<keyword evidence="2 5" id="KW-0808">Transferase</keyword>
<evidence type="ECO:0000256" key="3">
    <source>
        <dbReference type="ARBA" id="ARBA00023315"/>
    </source>
</evidence>
<accession>A0A7C4XTA5</accession>
<name>A0A7C4XTA5_9BACT</name>
<sequence>MEPIKRLDDLLDAVRSLKGEKVVSVAYGQDLHTLQAVSSAIKEGLVHAVIFADKDEVKRVCESNGIDMTMLEVVDVKEEKEAVRQAVRLVREKKADFIMKGLCQSATYMRGILDKQEGLLPEGRVLSHAALIESPNYHKLLLVSDVAVIPQPDLSMKEAMINYDVAIAKKIGIEKPKVAVIAAVETVSLKMQATVDAAILSVMNRRGQIKDCVVDGPLATDLAVSKEAAEIKKVKSEVAGDADILIMPNIETGNAFFKALTKLGNAEIAAVVTGAIAPAVLTSRGDSEKSKLYSIALAALISER</sequence>
<dbReference type="NCBIfam" id="NF006045">
    <property type="entry name" value="PRK08190.1"/>
    <property type="match status" value="1"/>
</dbReference>
<organism evidence="5">
    <name type="scientific">Caldisericum exile</name>
    <dbReference type="NCBI Taxonomy" id="693075"/>
    <lineage>
        <taxon>Bacteria</taxon>
        <taxon>Pseudomonadati</taxon>
        <taxon>Caldisericota/Cryosericota group</taxon>
        <taxon>Caldisericota</taxon>
        <taxon>Caldisericia</taxon>
        <taxon>Caldisericales</taxon>
        <taxon>Caldisericaceae</taxon>
        <taxon>Caldisericum</taxon>
    </lineage>
</organism>
<dbReference type="PANTHER" id="PTHR43356">
    <property type="entry name" value="PHOSPHATE ACETYLTRANSFERASE"/>
    <property type="match status" value="1"/>
</dbReference>
<dbReference type="PANTHER" id="PTHR43356:SF2">
    <property type="entry name" value="PHOSPHATE ACETYLTRANSFERASE"/>
    <property type="match status" value="1"/>
</dbReference>
<comment type="similarity">
    <text evidence="1">Belongs to the phosphate acetyltransferase and butyryltransferase family.</text>
</comment>
<comment type="caution">
    <text evidence="5">The sequence shown here is derived from an EMBL/GenBank/DDBJ whole genome shotgun (WGS) entry which is preliminary data.</text>
</comment>
<dbReference type="PIRSF" id="PIRSF000428">
    <property type="entry name" value="P_Ac_trans"/>
    <property type="match status" value="1"/>
</dbReference>
<dbReference type="InterPro" id="IPR050500">
    <property type="entry name" value="Phos_Acetyltrans/Butyryltrans"/>
</dbReference>
<gene>
    <name evidence="5" type="ORF">ENV82_04835</name>
</gene>
<dbReference type="InterPro" id="IPR012147">
    <property type="entry name" value="P_Ac_Bu_trans"/>
</dbReference>
<dbReference type="Pfam" id="PF01515">
    <property type="entry name" value="PTA_PTB"/>
    <property type="match status" value="1"/>
</dbReference>
<dbReference type="EMBL" id="DTHV01000147">
    <property type="protein sequence ID" value="HGW60736.1"/>
    <property type="molecule type" value="Genomic_DNA"/>
</dbReference>